<keyword evidence="6" id="KW-0675">Receptor</keyword>
<dbReference type="InterPro" id="IPR013604">
    <property type="entry name" value="7TM_chemorcpt"/>
</dbReference>
<dbReference type="GO" id="GO:0007165">
    <property type="term" value="P:signal transduction"/>
    <property type="evidence" value="ECO:0007669"/>
    <property type="project" value="UniProtKB-KW"/>
</dbReference>
<protein>
    <recommendedName>
        <fullName evidence="6">Gustatory receptor</fullName>
    </recommendedName>
</protein>
<dbReference type="GO" id="GO:0005886">
    <property type="term" value="C:plasma membrane"/>
    <property type="evidence" value="ECO:0007669"/>
    <property type="project" value="UniProtKB-SubCell"/>
</dbReference>
<feature type="transmembrane region" description="Helical" evidence="6">
    <location>
        <begin position="261"/>
        <end position="283"/>
    </location>
</feature>
<keyword evidence="5 6" id="KW-0472">Membrane</keyword>
<feature type="transmembrane region" description="Helical" evidence="6">
    <location>
        <begin position="295"/>
        <end position="319"/>
    </location>
</feature>
<evidence type="ECO:0000256" key="6">
    <source>
        <dbReference type="RuleBase" id="RU363108"/>
    </source>
</evidence>
<feature type="transmembrane region" description="Helical" evidence="6">
    <location>
        <begin position="465"/>
        <end position="484"/>
    </location>
</feature>
<feature type="transmembrane region" description="Helical" evidence="6">
    <location>
        <begin position="148"/>
        <end position="175"/>
    </location>
</feature>
<evidence type="ECO:0000256" key="3">
    <source>
        <dbReference type="ARBA" id="ARBA00022692"/>
    </source>
</evidence>
<dbReference type="Proteomes" id="UP000838756">
    <property type="component" value="Unassembled WGS sequence"/>
</dbReference>
<accession>A0A8S4RM37</accession>
<evidence type="ECO:0000313" key="8">
    <source>
        <dbReference type="Proteomes" id="UP000838756"/>
    </source>
</evidence>
<evidence type="ECO:0000256" key="1">
    <source>
        <dbReference type="ARBA" id="ARBA00004651"/>
    </source>
</evidence>
<keyword evidence="8" id="KW-1185">Reference proteome</keyword>
<comment type="function">
    <text evidence="6">Gustatory receptor which mediates acceptance or avoidance behavior, depending on its substrates.</text>
</comment>
<sequence length="563" mass="64984">MDFQLEKLSADLIDEDFAKVFYGLHFQQGIMGRLNVNIKYGFATAPPKLYFFYAIAIWTTAILSLIGGSLQCEMAENSILINFYFKIGHVLNVFLVMKSVVRDMLQGNSGSEFYVKLQKIDRDLDYKDGKEINTNLAKLDVYLTICRITGAVIFVTVFNVYCFKSFCPFAIFALWPELSNISDTVVVTFVIYFVSIRVSYINKTLEAIKDKNRNEMKSCGTILLCVRSCSSDEIIWNRLLNGMKSISTVMADFIDLFQYQIFSYTCQLMIWIMITIQCSILTIKNQLPLHNIMPSVLVCAGMIVFKAYFLAVCITANLFTNKLEKARKICVDIRHKFEDSISRHNAKRMLLLLEAMSDLSIYDIYTLGIRVPVKLTAIMATYTIVLLQFALDMKVLRFVASRTHDFDSSETDVYLKHIFDELFRFQNLYRFQILLFCFKFVISTLLSFEYGLLALQNNILTWLEYTILLTITSVDLLTIIIICVRTEAFSREIKKTKYLCTTVLSLYYGGPLRQKAMKMLKIIIERPPRFSVYDMWHMDAATMINMINLVTTLMVTLLQFALL</sequence>
<gene>
    <name evidence="7" type="primary">jg11182</name>
    <name evidence="7" type="ORF">PAEG_LOCUS14513</name>
</gene>
<dbReference type="GO" id="GO:0050909">
    <property type="term" value="P:sensory perception of taste"/>
    <property type="evidence" value="ECO:0007669"/>
    <property type="project" value="InterPro"/>
</dbReference>
<comment type="caution">
    <text evidence="7">The sequence shown here is derived from an EMBL/GenBank/DDBJ whole genome shotgun (WGS) entry which is preliminary data.</text>
</comment>
<feature type="transmembrane region" description="Helical" evidence="6">
    <location>
        <begin position="79"/>
        <end position="97"/>
    </location>
</feature>
<reference evidence="7" key="1">
    <citation type="submission" date="2022-03" db="EMBL/GenBank/DDBJ databases">
        <authorList>
            <person name="Lindestad O."/>
        </authorList>
    </citation>
    <scope>NUCLEOTIDE SEQUENCE</scope>
</reference>
<evidence type="ECO:0000313" key="7">
    <source>
        <dbReference type="EMBL" id="CAH2237209.1"/>
    </source>
</evidence>
<evidence type="ECO:0000256" key="5">
    <source>
        <dbReference type="ARBA" id="ARBA00023136"/>
    </source>
</evidence>
<feature type="transmembrane region" description="Helical" evidence="6">
    <location>
        <begin position="49"/>
        <end position="67"/>
    </location>
</feature>
<keyword evidence="6" id="KW-0807">Transducer</keyword>
<proteinExistence type="inferred from homology"/>
<dbReference type="OrthoDB" id="7352006at2759"/>
<feature type="transmembrane region" description="Helical" evidence="6">
    <location>
        <begin position="433"/>
        <end position="453"/>
    </location>
</feature>
<evidence type="ECO:0000256" key="4">
    <source>
        <dbReference type="ARBA" id="ARBA00022989"/>
    </source>
</evidence>
<evidence type="ECO:0000256" key="2">
    <source>
        <dbReference type="ARBA" id="ARBA00022475"/>
    </source>
</evidence>
<name>A0A8S4RM37_9NEOP</name>
<keyword evidence="2 6" id="KW-1003">Cell membrane</keyword>
<organism evidence="7 8">
    <name type="scientific">Pararge aegeria aegeria</name>
    <dbReference type="NCBI Taxonomy" id="348720"/>
    <lineage>
        <taxon>Eukaryota</taxon>
        <taxon>Metazoa</taxon>
        <taxon>Ecdysozoa</taxon>
        <taxon>Arthropoda</taxon>
        <taxon>Hexapoda</taxon>
        <taxon>Insecta</taxon>
        <taxon>Pterygota</taxon>
        <taxon>Neoptera</taxon>
        <taxon>Endopterygota</taxon>
        <taxon>Lepidoptera</taxon>
        <taxon>Glossata</taxon>
        <taxon>Ditrysia</taxon>
        <taxon>Papilionoidea</taxon>
        <taxon>Nymphalidae</taxon>
        <taxon>Satyrinae</taxon>
        <taxon>Satyrini</taxon>
        <taxon>Parargina</taxon>
        <taxon>Pararge</taxon>
    </lineage>
</organism>
<keyword evidence="3 6" id="KW-0812">Transmembrane</keyword>
<keyword evidence="4 6" id="KW-1133">Transmembrane helix</keyword>
<comment type="caution">
    <text evidence="6">Lacks conserved residue(s) required for the propagation of feature annotation.</text>
</comment>
<comment type="similarity">
    <text evidence="6">Belongs to the insect chemoreceptor superfamily. Gustatory receptor (GR) family.</text>
</comment>
<feature type="transmembrane region" description="Helical" evidence="6">
    <location>
        <begin position="543"/>
        <end position="562"/>
    </location>
</feature>
<dbReference type="EMBL" id="CAKXAJ010025255">
    <property type="protein sequence ID" value="CAH2237209.1"/>
    <property type="molecule type" value="Genomic_DNA"/>
</dbReference>
<feature type="transmembrane region" description="Helical" evidence="6">
    <location>
        <begin position="181"/>
        <end position="200"/>
    </location>
</feature>
<comment type="subcellular location">
    <subcellularLocation>
        <location evidence="1 6">Cell membrane</location>
        <topology evidence="1 6">Multi-pass membrane protein</topology>
    </subcellularLocation>
</comment>
<dbReference type="Pfam" id="PF08395">
    <property type="entry name" value="7tm_7"/>
    <property type="match status" value="2"/>
</dbReference>
<dbReference type="AlphaFoldDB" id="A0A8S4RM37"/>